<keyword evidence="6" id="KW-0687">Ribonucleoprotein</keyword>
<dbReference type="Pfam" id="PF22892">
    <property type="entry name" value="DSRM_MRPL44"/>
    <property type="match status" value="1"/>
</dbReference>
<keyword evidence="2 9" id="KW-0694">RNA-binding</keyword>
<gene>
    <name evidence="11" type="ORF">WA026_002620</name>
</gene>
<dbReference type="GO" id="GO:1990904">
    <property type="term" value="C:ribonucleoprotein complex"/>
    <property type="evidence" value="ECO:0007669"/>
    <property type="project" value="UniProtKB-KW"/>
</dbReference>
<evidence type="ECO:0000256" key="6">
    <source>
        <dbReference type="ARBA" id="ARBA00023274"/>
    </source>
</evidence>
<sequence>MFLIRNSRTVCNRIFTKNFNFTYAEKNIHRWVAPTLRELKRRKDQLGPEKPSPRSSFLEWNYEAELFAFGKRLGENFKRDILKQALLHSSYVHLQKQENNLEDLKDNSELIAEGSNIINQYLKDEFLKLYPRDIAESFLKYLTSDNMMAHVAKHLGLADLLLTEELPVKELTLANTLRAVVAALRLSEDLERSHLFVRDFLLTQLNGKTIFDIWEPENPIEYLNDLLKVKGLAGFEARLCNQSASNTILANYQVGLYSNKTLLGIGWGENVETAKNTAALDAISRIYNLN</sequence>
<protein>
    <recommendedName>
        <fullName evidence="8">Large ribosomal subunit protein mL44</fullName>
    </recommendedName>
</protein>
<dbReference type="GO" id="GO:0005840">
    <property type="term" value="C:ribosome"/>
    <property type="evidence" value="ECO:0007669"/>
    <property type="project" value="UniProtKB-KW"/>
</dbReference>
<dbReference type="PROSITE" id="PS50137">
    <property type="entry name" value="DS_RBD"/>
    <property type="match status" value="1"/>
</dbReference>
<evidence type="ECO:0000313" key="12">
    <source>
        <dbReference type="Proteomes" id="UP001431783"/>
    </source>
</evidence>
<evidence type="ECO:0000256" key="3">
    <source>
        <dbReference type="ARBA" id="ARBA00022946"/>
    </source>
</evidence>
<evidence type="ECO:0000256" key="1">
    <source>
        <dbReference type="ARBA" id="ARBA00004173"/>
    </source>
</evidence>
<dbReference type="GO" id="GO:0006396">
    <property type="term" value="P:RNA processing"/>
    <property type="evidence" value="ECO:0007669"/>
    <property type="project" value="InterPro"/>
</dbReference>
<proteinExistence type="inferred from homology"/>
<dbReference type="SUPFAM" id="SSF69065">
    <property type="entry name" value="RNase III domain-like"/>
    <property type="match status" value="1"/>
</dbReference>
<evidence type="ECO:0000256" key="5">
    <source>
        <dbReference type="ARBA" id="ARBA00023128"/>
    </source>
</evidence>
<dbReference type="GO" id="GO:0003725">
    <property type="term" value="F:double-stranded RNA binding"/>
    <property type="evidence" value="ECO:0007669"/>
    <property type="project" value="InterPro"/>
</dbReference>
<accession>A0AAW1U0W9</accession>
<keyword evidence="4" id="KW-0689">Ribosomal protein</keyword>
<evidence type="ECO:0000256" key="8">
    <source>
        <dbReference type="ARBA" id="ARBA00035187"/>
    </source>
</evidence>
<evidence type="ECO:0000256" key="9">
    <source>
        <dbReference type="PROSITE-ProRule" id="PRU00266"/>
    </source>
</evidence>
<organism evidence="11 12">
    <name type="scientific">Henosepilachna vigintioctopunctata</name>
    <dbReference type="NCBI Taxonomy" id="420089"/>
    <lineage>
        <taxon>Eukaryota</taxon>
        <taxon>Metazoa</taxon>
        <taxon>Ecdysozoa</taxon>
        <taxon>Arthropoda</taxon>
        <taxon>Hexapoda</taxon>
        <taxon>Insecta</taxon>
        <taxon>Pterygota</taxon>
        <taxon>Neoptera</taxon>
        <taxon>Endopterygota</taxon>
        <taxon>Coleoptera</taxon>
        <taxon>Polyphaga</taxon>
        <taxon>Cucujiformia</taxon>
        <taxon>Coccinelloidea</taxon>
        <taxon>Coccinellidae</taxon>
        <taxon>Epilachninae</taxon>
        <taxon>Epilachnini</taxon>
        <taxon>Henosepilachna</taxon>
    </lineage>
</organism>
<feature type="domain" description="DRBM" evidence="10">
    <location>
        <begin position="218"/>
        <end position="288"/>
    </location>
</feature>
<evidence type="ECO:0000256" key="7">
    <source>
        <dbReference type="ARBA" id="ARBA00024034"/>
    </source>
</evidence>
<dbReference type="Proteomes" id="UP001431783">
    <property type="component" value="Unassembled WGS sequence"/>
</dbReference>
<keyword evidence="12" id="KW-1185">Reference proteome</keyword>
<dbReference type="EMBL" id="JARQZJ010000031">
    <property type="protein sequence ID" value="KAK9874267.1"/>
    <property type="molecule type" value="Genomic_DNA"/>
</dbReference>
<dbReference type="SUPFAM" id="SSF54768">
    <property type="entry name" value="dsRNA-binding domain-like"/>
    <property type="match status" value="1"/>
</dbReference>
<evidence type="ECO:0000259" key="10">
    <source>
        <dbReference type="PROSITE" id="PS50137"/>
    </source>
</evidence>
<evidence type="ECO:0000256" key="4">
    <source>
        <dbReference type="ARBA" id="ARBA00022980"/>
    </source>
</evidence>
<dbReference type="InterPro" id="IPR036389">
    <property type="entry name" value="RNase_III_sf"/>
</dbReference>
<dbReference type="GO" id="GO:0010468">
    <property type="term" value="P:regulation of gene expression"/>
    <property type="evidence" value="ECO:0007669"/>
    <property type="project" value="UniProtKB-ARBA"/>
</dbReference>
<dbReference type="Gene3D" id="1.10.1520.10">
    <property type="entry name" value="Ribonuclease III domain"/>
    <property type="match status" value="1"/>
</dbReference>
<keyword evidence="3" id="KW-0809">Transit peptide</keyword>
<dbReference type="InterPro" id="IPR044444">
    <property type="entry name" value="Ribosomal_mL44_DSRM_metazoa"/>
</dbReference>
<dbReference type="Pfam" id="PF22935">
    <property type="entry name" value="RM44_endonuclase"/>
    <property type="match status" value="1"/>
</dbReference>
<keyword evidence="5" id="KW-0496">Mitochondrion</keyword>
<dbReference type="InterPro" id="IPR055189">
    <property type="entry name" value="RM44_endonuclase"/>
</dbReference>
<dbReference type="GO" id="GO:0005739">
    <property type="term" value="C:mitochondrion"/>
    <property type="evidence" value="ECO:0007669"/>
    <property type="project" value="UniProtKB-SubCell"/>
</dbReference>
<name>A0AAW1U0W9_9CUCU</name>
<comment type="similarity">
    <text evidence="7">Belongs to the ribonuclease III family. Mitochondrion-specific ribosomal protein mL44 subfamily.</text>
</comment>
<dbReference type="CDD" id="cd19874">
    <property type="entry name" value="DSRM_MRPL44"/>
    <property type="match status" value="1"/>
</dbReference>
<dbReference type="Gene3D" id="3.30.160.20">
    <property type="match status" value="1"/>
</dbReference>
<dbReference type="AlphaFoldDB" id="A0AAW1U0W9"/>
<evidence type="ECO:0000256" key="2">
    <source>
        <dbReference type="ARBA" id="ARBA00022884"/>
    </source>
</evidence>
<comment type="subcellular location">
    <subcellularLocation>
        <location evidence="1">Mitochondrion</location>
    </subcellularLocation>
</comment>
<reference evidence="11 12" key="1">
    <citation type="submission" date="2023-03" db="EMBL/GenBank/DDBJ databases">
        <title>Genome insight into feeding habits of ladybird beetles.</title>
        <authorList>
            <person name="Li H.-S."/>
            <person name="Huang Y.-H."/>
            <person name="Pang H."/>
        </authorList>
    </citation>
    <scope>NUCLEOTIDE SEQUENCE [LARGE SCALE GENOMIC DNA]</scope>
    <source>
        <strain evidence="11">SYSU_2023b</strain>
        <tissue evidence="11">Whole body</tissue>
    </source>
</reference>
<dbReference type="InterPro" id="IPR014720">
    <property type="entry name" value="dsRBD_dom"/>
</dbReference>
<evidence type="ECO:0000313" key="11">
    <source>
        <dbReference type="EMBL" id="KAK9874267.1"/>
    </source>
</evidence>
<comment type="caution">
    <text evidence="11">The sequence shown here is derived from an EMBL/GenBank/DDBJ whole genome shotgun (WGS) entry which is preliminary data.</text>
</comment>
<dbReference type="GO" id="GO:0004525">
    <property type="term" value="F:ribonuclease III activity"/>
    <property type="evidence" value="ECO:0007669"/>
    <property type="project" value="InterPro"/>
</dbReference>